<dbReference type="InterPro" id="IPR035093">
    <property type="entry name" value="RelE/ParE_toxin_dom_sf"/>
</dbReference>
<dbReference type="STRING" id="714943.Mucpa_5641"/>
<sequence>MNISYGSNKIKKKLSSLAEIKKAYGTMAKKVQNRLDDIEASPNLKVLMQIPAANCHPLSGDMKGEWALDISGNHRMIFDINHDPIPQKDTGGIETIEVTDIRIIETTDYH</sequence>
<dbReference type="Proteomes" id="UP000002774">
    <property type="component" value="Chromosome"/>
</dbReference>
<dbReference type="RefSeq" id="WP_008511041.1">
    <property type="nucleotide sequence ID" value="NZ_CM001403.1"/>
</dbReference>
<name>H1Y175_9SPHI</name>
<protein>
    <submittedName>
        <fullName evidence="1">Killer suppression protein HigA, putative</fullName>
    </submittedName>
</protein>
<evidence type="ECO:0000313" key="1">
    <source>
        <dbReference type="EMBL" id="EHQ29710.1"/>
    </source>
</evidence>
<dbReference type="SUPFAM" id="SSF143011">
    <property type="entry name" value="RelE-like"/>
    <property type="match status" value="1"/>
</dbReference>
<dbReference type="HOGENOM" id="CLU_164011_0_0_10"/>
<reference evidence="1" key="1">
    <citation type="submission" date="2011-09" db="EMBL/GenBank/DDBJ databases">
        <title>The permanent draft genome of Mucilaginibacter paludis DSM 18603.</title>
        <authorList>
            <consortium name="US DOE Joint Genome Institute (JGI-PGF)"/>
            <person name="Lucas S."/>
            <person name="Han J."/>
            <person name="Lapidus A."/>
            <person name="Bruce D."/>
            <person name="Goodwin L."/>
            <person name="Pitluck S."/>
            <person name="Peters L."/>
            <person name="Kyrpides N."/>
            <person name="Mavromatis K."/>
            <person name="Ivanova N."/>
            <person name="Mikhailova N."/>
            <person name="Held B."/>
            <person name="Detter J.C."/>
            <person name="Tapia R."/>
            <person name="Han C."/>
            <person name="Land M."/>
            <person name="Hauser L."/>
            <person name="Markowitz V."/>
            <person name="Cheng J.-F."/>
            <person name="Hugenholtz P."/>
            <person name="Woyke T."/>
            <person name="Wu D."/>
            <person name="Tindall B."/>
            <person name="Brambilla E."/>
            <person name="Klenk H.-P."/>
            <person name="Eisen J.A."/>
        </authorList>
    </citation>
    <scope>NUCLEOTIDE SEQUENCE [LARGE SCALE GENOMIC DNA]</scope>
    <source>
        <strain evidence="1">DSM 18603</strain>
    </source>
</reference>
<accession>H1Y175</accession>
<dbReference type="AlphaFoldDB" id="H1Y175"/>
<dbReference type="OrthoDB" id="9801026at2"/>
<gene>
    <name evidence="1" type="ORF">Mucpa_5641</name>
</gene>
<evidence type="ECO:0000313" key="2">
    <source>
        <dbReference type="Proteomes" id="UP000002774"/>
    </source>
</evidence>
<proteinExistence type="predicted"/>
<dbReference type="eggNOG" id="COG3549">
    <property type="taxonomic scope" value="Bacteria"/>
</dbReference>
<dbReference type="Gene3D" id="3.30.2310.20">
    <property type="entry name" value="RelE-like"/>
    <property type="match status" value="1"/>
</dbReference>
<dbReference type="EMBL" id="CM001403">
    <property type="protein sequence ID" value="EHQ29710.1"/>
    <property type="molecule type" value="Genomic_DNA"/>
</dbReference>
<keyword evidence="2" id="KW-1185">Reference proteome</keyword>
<organism evidence="1 2">
    <name type="scientific">Mucilaginibacter paludis DSM 18603</name>
    <dbReference type="NCBI Taxonomy" id="714943"/>
    <lineage>
        <taxon>Bacteria</taxon>
        <taxon>Pseudomonadati</taxon>
        <taxon>Bacteroidota</taxon>
        <taxon>Sphingobacteriia</taxon>
        <taxon>Sphingobacteriales</taxon>
        <taxon>Sphingobacteriaceae</taxon>
        <taxon>Mucilaginibacter</taxon>
    </lineage>
</organism>